<organism evidence="1">
    <name type="scientific">Solanum chacoense</name>
    <name type="common">Chaco potato</name>
    <dbReference type="NCBI Taxonomy" id="4108"/>
    <lineage>
        <taxon>Eukaryota</taxon>
        <taxon>Viridiplantae</taxon>
        <taxon>Streptophyta</taxon>
        <taxon>Embryophyta</taxon>
        <taxon>Tracheophyta</taxon>
        <taxon>Spermatophyta</taxon>
        <taxon>Magnoliopsida</taxon>
        <taxon>eudicotyledons</taxon>
        <taxon>Gunneridae</taxon>
        <taxon>Pentapetalae</taxon>
        <taxon>asterids</taxon>
        <taxon>lamiids</taxon>
        <taxon>Solanales</taxon>
        <taxon>Solanaceae</taxon>
        <taxon>Solanoideae</taxon>
        <taxon>Solaneae</taxon>
        <taxon>Solanum</taxon>
    </lineage>
</organism>
<sequence>THRSSNTITIFSNSYISNLNTATVTYFYVTTIHRAVAGKLHLHCVTFYWLNNLVNRCSKVISSTCNIMWSNHLRRLQVGPRNQSLQLDKRNNPS</sequence>
<evidence type="ECO:0000313" key="1">
    <source>
        <dbReference type="EMBL" id="JAP07205.1"/>
    </source>
</evidence>
<dbReference type="EMBL" id="GEDG01039244">
    <property type="protein sequence ID" value="JAP07205.1"/>
    <property type="molecule type" value="Transcribed_RNA"/>
</dbReference>
<reference evidence="1" key="1">
    <citation type="submission" date="2015-12" db="EMBL/GenBank/DDBJ databases">
        <title>Gene expression during late stages of embryo sac development: a critical building block for successful pollen-pistil interactions.</title>
        <authorList>
            <person name="Liu Y."/>
            <person name="Joly V."/>
            <person name="Sabar M."/>
            <person name="Matton D.P."/>
        </authorList>
    </citation>
    <scope>NUCLEOTIDE SEQUENCE</scope>
</reference>
<name>A0A0V0GGA1_SOLCH</name>
<accession>A0A0V0GGA1</accession>
<dbReference type="AlphaFoldDB" id="A0A0V0GGA1"/>
<protein>
    <submittedName>
        <fullName evidence="1">Putative ovule protein</fullName>
    </submittedName>
</protein>
<proteinExistence type="predicted"/>
<feature type="non-terminal residue" evidence="1">
    <location>
        <position position="1"/>
    </location>
</feature>